<comment type="caution">
    <text evidence="2">The sequence shown here is derived from an EMBL/GenBank/DDBJ whole genome shotgun (WGS) entry which is preliminary data.</text>
</comment>
<accession>A0A9P1IFN1</accession>
<name>A0A9P1IFN1_9PELO</name>
<evidence type="ECO:0008006" key="4">
    <source>
        <dbReference type="Google" id="ProtNLM"/>
    </source>
</evidence>
<dbReference type="Proteomes" id="UP001152747">
    <property type="component" value="Unassembled WGS sequence"/>
</dbReference>
<evidence type="ECO:0000256" key="1">
    <source>
        <dbReference type="SAM" id="SignalP"/>
    </source>
</evidence>
<proteinExistence type="predicted"/>
<dbReference type="AlphaFoldDB" id="A0A9P1IFN1"/>
<gene>
    <name evidence="2" type="ORF">CAMP_LOCUS6335</name>
</gene>
<feature type="signal peptide" evidence="1">
    <location>
        <begin position="1"/>
        <end position="18"/>
    </location>
</feature>
<protein>
    <recommendedName>
        <fullName evidence="4">Glycosyltransferase family 92 protein</fullName>
    </recommendedName>
</protein>
<dbReference type="EMBL" id="CANHGI010000002">
    <property type="protein sequence ID" value="CAI5443698.1"/>
    <property type="molecule type" value="Genomic_DNA"/>
</dbReference>
<sequence length="255" mass="29441">MIIILLLAIIQAQALVQAQEWVSPAHQAAANFAATYKSRAQTYNLTVASWMIENDFEFKFSNGTRKSKWQYINSLQNHEHFPRGIYSAQLREKDGADIGADLIAKHIVSATLYTYFFRKYSNLPGEYMLMRAEKTILNALHHAVIFEDELEKLVHGGVEAVEVLRKYFTEDFEFVNLDGKKYQALPFISRFLKEHPNNYFNNPKNAKSDANRNLIVTHVIDHHDFVFVYVPAPQLAAKYQIKKISAAENQFDLFF</sequence>
<feature type="chain" id="PRO_5040170213" description="Glycosyltransferase family 92 protein" evidence="1">
    <location>
        <begin position="19"/>
        <end position="255"/>
    </location>
</feature>
<organism evidence="2 3">
    <name type="scientific">Caenorhabditis angaria</name>
    <dbReference type="NCBI Taxonomy" id="860376"/>
    <lineage>
        <taxon>Eukaryota</taxon>
        <taxon>Metazoa</taxon>
        <taxon>Ecdysozoa</taxon>
        <taxon>Nematoda</taxon>
        <taxon>Chromadorea</taxon>
        <taxon>Rhabditida</taxon>
        <taxon>Rhabditina</taxon>
        <taxon>Rhabditomorpha</taxon>
        <taxon>Rhabditoidea</taxon>
        <taxon>Rhabditidae</taxon>
        <taxon>Peloderinae</taxon>
        <taxon>Caenorhabditis</taxon>
    </lineage>
</organism>
<keyword evidence="1" id="KW-0732">Signal</keyword>
<reference evidence="2" key="1">
    <citation type="submission" date="2022-11" db="EMBL/GenBank/DDBJ databases">
        <authorList>
            <person name="Kikuchi T."/>
        </authorList>
    </citation>
    <scope>NUCLEOTIDE SEQUENCE</scope>
    <source>
        <strain evidence="2">PS1010</strain>
    </source>
</reference>
<evidence type="ECO:0000313" key="2">
    <source>
        <dbReference type="EMBL" id="CAI5443698.1"/>
    </source>
</evidence>
<keyword evidence="3" id="KW-1185">Reference proteome</keyword>
<evidence type="ECO:0000313" key="3">
    <source>
        <dbReference type="Proteomes" id="UP001152747"/>
    </source>
</evidence>